<evidence type="ECO:0000313" key="3">
    <source>
        <dbReference type="EMBL" id="SUJ05478.1"/>
    </source>
</evidence>
<dbReference type="RefSeq" id="WP_243880340.1">
    <property type="nucleotide sequence ID" value="NZ_JADZHC010000049.1"/>
</dbReference>
<dbReference type="InterPro" id="IPR036249">
    <property type="entry name" value="Thioredoxin-like_sf"/>
</dbReference>
<feature type="domain" description="Thioredoxin" evidence="2">
    <location>
        <begin position="24"/>
        <end position="165"/>
    </location>
</feature>
<protein>
    <submittedName>
        <fullName evidence="3">Thiol-disulfide oxidoreductase resA</fullName>
    </submittedName>
</protein>
<evidence type="ECO:0000256" key="1">
    <source>
        <dbReference type="SAM" id="SignalP"/>
    </source>
</evidence>
<organism evidence="3 4">
    <name type="scientific">Shewanella algae</name>
    <dbReference type="NCBI Taxonomy" id="38313"/>
    <lineage>
        <taxon>Bacteria</taxon>
        <taxon>Pseudomonadati</taxon>
        <taxon>Pseudomonadota</taxon>
        <taxon>Gammaproteobacteria</taxon>
        <taxon>Alteromonadales</taxon>
        <taxon>Shewanellaceae</taxon>
        <taxon>Shewanella</taxon>
    </lineage>
</organism>
<dbReference type="InterPro" id="IPR013766">
    <property type="entry name" value="Thioredoxin_domain"/>
</dbReference>
<dbReference type="InterPro" id="IPR013740">
    <property type="entry name" value="Redoxin"/>
</dbReference>
<dbReference type="SUPFAM" id="SSF52833">
    <property type="entry name" value="Thioredoxin-like"/>
    <property type="match status" value="1"/>
</dbReference>
<dbReference type="EMBL" id="UGYO01000002">
    <property type="protein sequence ID" value="SUJ05478.1"/>
    <property type="molecule type" value="Genomic_DNA"/>
</dbReference>
<dbReference type="PROSITE" id="PS51352">
    <property type="entry name" value="THIOREDOXIN_2"/>
    <property type="match status" value="1"/>
</dbReference>
<evidence type="ECO:0000313" key="4">
    <source>
        <dbReference type="Proteomes" id="UP000254069"/>
    </source>
</evidence>
<sequence>MKAKKLSQLSFVILMLLICSLGQAETLQSPLALALSRDDGSQVSLNDYKGKVIYLDFWASWCAPCRKSFPWMQQMHHKYRETDLAIIAVNLDTDSQLGREFLQQLDADFDVLYDPEGRLARRLNLQGMPSSFLFDRDGKLLGSHVGFFSERQSQYEAELKRALKE</sequence>
<keyword evidence="4" id="KW-1185">Reference proteome</keyword>
<proteinExistence type="predicted"/>
<evidence type="ECO:0000259" key="2">
    <source>
        <dbReference type="PROSITE" id="PS51352"/>
    </source>
</evidence>
<dbReference type="GO" id="GO:0016491">
    <property type="term" value="F:oxidoreductase activity"/>
    <property type="evidence" value="ECO:0007669"/>
    <property type="project" value="InterPro"/>
</dbReference>
<dbReference type="InterPro" id="IPR050553">
    <property type="entry name" value="Thioredoxin_ResA/DsbE_sf"/>
</dbReference>
<feature type="chain" id="PRO_5017012884" evidence="1">
    <location>
        <begin position="25"/>
        <end position="165"/>
    </location>
</feature>
<dbReference type="Gene3D" id="3.40.30.10">
    <property type="entry name" value="Glutaredoxin"/>
    <property type="match status" value="1"/>
</dbReference>
<dbReference type="PANTHER" id="PTHR42852:SF18">
    <property type="entry name" value="CHROMOSOME UNDETERMINED SCAFFOLD_47, WHOLE GENOME SHOTGUN SEQUENCE"/>
    <property type="match status" value="1"/>
</dbReference>
<name>A0A380BRX8_9GAMM</name>
<dbReference type="PANTHER" id="PTHR42852">
    <property type="entry name" value="THIOL:DISULFIDE INTERCHANGE PROTEIN DSBE"/>
    <property type="match status" value="1"/>
</dbReference>
<feature type="signal peptide" evidence="1">
    <location>
        <begin position="1"/>
        <end position="24"/>
    </location>
</feature>
<dbReference type="CDD" id="cd02966">
    <property type="entry name" value="TlpA_like_family"/>
    <property type="match status" value="1"/>
</dbReference>
<reference evidence="3 4" key="1">
    <citation type="submission" date="2018-06" db="EMBL/GenBank/DDBJ databases">
        <authorList>
            <consortium name="Pathogen Informatics"/>
            <person name="Doyle S."/>
        </authorList>
    </citation>
    <scope>NUCLEOTIDE SEQUENCE [LARGE SCALE GENOMIC DNA]</scope>
    <source>
        <strain evidence="3 4">NCTC10738</strain>
    </source>
</reference>
<accession>A0A380BRX8</accession>
<dbReference type="Proteomes" id="UP000254069">
    <property type="component" value="Unassembled WGS sequence"/>
</dbReference>
<dbReference type="Pfam" id="PF08534">
    <property type="entry name" value="Redoxin"/>
    <property type="match status" value="1"/>
</dbReference>
<dbReference type="AlphaFoldDB" id="A0A380BRX8"/>
<gene>
    <name evidence="3" type="primary">resA</name>
    <name evidence="3" type="ORF">NCTC10738_03808</name>
</gene>
<keyword evidence="1" id="KW-0732">Signal</keyword>